<dbReference type="AlphaFoldDB" id="A0A2M8L3I2"/>
<name>A0A2M8L3I2_9BACT</name>
<evidence type="ECO:0000313" key="2">
    <source>
        <dbReference type="Proteomes" id="UP000231474"/>
    </source>
</evidence>
<accession>A0A2M8L3I2</accession>
<evidence type="ECO:0000313" key="1">
    <source>
        <dbReference type="EMBL" id="PJE67473.1"/>
    </source>
</evidence>
<proteinExistence type="predicted"/>
<reference evidence="2" key="1">
    <citation type="submission" date="2017-09" db="EMBL/GenBank/DDBJ databases">
        <title>Depth-based differentiation of microbial function through sediment-hosted aquifers and enrichment of novel symbionts in the deep terrestrial subsurface.</title>
        <authorList>
            <person name="Probst A.J."/>
            <person name="Ladd B."/>
            <person name="Jarett J.K."/>
            <person name="Geller-Mcgrath D.E."/>
            <person name="Sieber C.M.K."/>
            <person name="Emerson J.B."/>
            <person name="Anantharaman K."/>
            <person name="Thomas B.C."/>
            <person name="Malmstrom R."/>
            <person name="Stieglmeier M."/>
            <person name="Klingl A."/>
            <person name="Woyke T."/>
            <person name="Ryan C.M."/>
            <person name="Banfield J.F."/>
        </authorList>
    </citation>
    <scope>NUCLEOTIDE SEQUENCE [LARGE SCALE GENOMIC DNA]</scope>
</reference>
<dbReference type="EMBL" id="PFEK01000044">
    <property type="protein sequence ID" value="PJE67473.1"/>
    <property type="molecule type" value="Genomic_DNA"/>
</dbReference>
<comment type="caution">
    <text evidence="1">The sequence shown here is derived from an EMBL/GenBank/DDBJ whole genome shotgun (WGS) entry which is preliminary data.</text>
</comment>
<sequence>MALKRNMTRDEMIGFIDDELLPQVKLEIQNWIKPKKRQGGYFITVRQILCMVDFLGAVYSGYPFSERKDDPKGRRIARPDKAIRFITTFFEPKQTYQKDTVTKLYDMYRHGLVHLYQPKFLKLTSKKVLKWFFYKGKRQRNRIIVDSDQGKKVFKNVYHLRIICGDPNKKTYHLPVCINALYEDFEKATLRYKDKLKNTKYLQRNWRTTVNAICKPQ</sequence>
<organism evidence="1 2">
    <name type="scientific">Candidatus Shapirobacteria bacterium CG10_big_fil_rev_8_21_14_0_10_40_9</name>
    <dbReference type="NCBI Taxonomy" id="1974888"/>
    <lineage>
        <taxon>Bacteria</taxon>
        <taxon>Candidatus Shapironibacteriota</taxon>
    </lineage>
</organism>
<dbReference type="Proteomes" id="UP000231474">
    <property type="component" value="Unassembled WGS sequence"/>
</dbReference>
<gene>
    <name evidence="1" type="ORF">COU95_02215</name>
</gene>
<protein>
    <submittedName>
        <fullName evidence="1">Uncharacterized protein</fullName>
    </submittedName>
</protein>